<feature type="transmembrane region" description="Helical" evidence="1">
    <location>
        <begin position="12"/>
        <end position="34"/>
    </location>
</feature>
<keyword evidence="1" id="KW-0812">Transmembrane</keyword>
<dbReference type="EMBL" id="JACEIB010000006">
    <property type="protein sequence ID" value="MBA2934123.1"/>
    <property type="molecule type" value="Genomic_DNA"/>
</dbReference>
<feature type="transmembrane region" description="Helical" evidence="1">
    <location>
        <begin position="72"/>
        <end position="96"/>
    </location>
</feature>
<evidence type="ECO:0000256" key="1">
    <source>
        <dbReference type="SAM" id="Phobius"/>
    </source>
</evidence>
<keyword evidence="3" id="KW-1185">Reference proteome</keyword>
<reference evidence="2 3" key="1">
    <citation type="submission" date="2020-07" db="EMBL/GenBank/DDBJ databases">
        <authorList>
            <person name="Sun Q."/>
        </authorList>
    </citation>
    <scope>NUCLEOTIDE SEQUENCE [LARGE SCALE GENOMIC DNA]</scope>
    <source>
        <strain evidence="2 3">CGMCC 1.13654</strain>
    </source>
</reference>
<name>A0A838L3R0_9SPHN</name>
<organism evidence="2 3">
    <name type="scientific">Sphingomonas chungangi</name>
    <dbReference type="NCBI Taxonomy" id="2683589"/>
    <lineage>
        <taxon>Bacteria</taxon>
        <taxon>Pseudomonadati</taxon>
        <taxon>Pseudomonadota</taxon>
        <taxon>Alphaproteobacteria</taxon>
        <taxon>Sphingomonadales</taxon>
        <taxon>Sphingomonadaceae</taxon>
        <taxon>Sphingomonas</taxon>
    </lineage>
</organism>
<dbReference type="InterPro" id="IPR021279">
    <property type="entry name" value="DUF2721"/>
</dbReference>
<comment type="caution">
    <text evidence="2">The sequence shown here is derived from an EMBL/GenBank/DDBJ whole genome shotgun (WGS) entry which is preliminary data.</text>
</comment>
<dbReference type="AlphaFoldDB" id="A0A838L3R0"/>
<accession>A0A838L3R0</accession>
<sequence length="147" mass="16150">MQPTAPETIGHAISLAVAPAFLLSALGLLINLFATRLARVVDRARWLEEQFATLPRSLSVPELRLLDRRMRIINTAIALATASAIAVCLLVVMLFVAGLLDTRFGRTVASLFIVAMLLLIAALGAFLYEVRLASRAIRIRNELLERE</sequence>
<gene>
    <name evidence="2" type="ORF">HZF05_08415</name>
</gene>
<evidence type="ECO:0000313" key="2">
    <source>
        <dbReference type="EMBL" id="MBA2934123.1"/>
    </source>
</evidence>
<feature type="transmembrane region" description="Helical" evidence="1">
    <location>
        <begin position="108"/>
        <end position="128"/>
    </location>
</feature>
<keyword evidence="1" id="KW-1133">Transmembrane helix</keyword>
<dbReference type="Proteomes" id="UP000570166">
    <property type="component" value="Unassembled WGS sequence"/>
</dbReference>
<proteinExistence type="predicted"/>
<dbReference type="Pfam" id="PF11026">
    <property type="entry name" value="DUF2721"/>
    <property type="match status" value="1"/>
</dbReference>
<evidence type="ECO:0000313" key="3">
    <source>
        <dbReference type="Proteomes" id="UP000570166"/>
    </source>
</evidence>
<protein>
    <submittedName>
        <fullName evidence="2">DUF2721 domain-containing protein</fullName>
    </submittedName>
</protein>
<keyword evidence="1" id="KW-0472">Membrane</keyword>